<feature type="transmembrane region" description="Helical" evidence="1">
    <location>
        <begin position="87"/>
        <end position="106"/>
    </location>
</feature>
<keyword evidence="1" id="KW-1133">Transmembrane helix</keyword>
<reference evidence="2" key="1">
    <citation type="submission" date="2013-12" db="EMBL/GenBank/DDBJ databases">
        <authorList>
            <person name="Aslett M."/>
        </authorList>
    </citation>
    <scope>NUCLEOTIDE SEQUENCE [LARGE SCALE GENOMIC DNA]</scope>
    <source>
        <strain evidence="2">Lindley</strain>
    </source>
</reference>
<reference evidence="3" key="3">
    <citation type="submission" date="2016-06" db="UniProtKB">
        <authorList>
            <consortium name="WormBaseParasite"/>
        </authorList>
    </citation>
    <scope>IDENTIFICATION</scope>
</reference>
<sequence>MDDKSDATNNESGATNKSHATTCYGSGSNEIGATNKYGANNNKSGATCCCGSVSIERGTKVVAIVLGVQYMFSGINWLFGLFYLQDIWVGLACIVVVGPCLLVIYAQKEGNPWLFVPYLILGVVVELIIRGLTIYKFCDPETLMALIIAARNRSGVRNPMVEEFFLRNGCTFGVITALLTIPLYVWLYSIIFRGFLAVKKAESRRSRPPV</sequence>
<proteinExistence type="predicted"/>
<dbReference type="WBParaSite" id="GPLIN_001249000">
    <property type="protein sequence ID" value="GPLIN_001249000"/>
    <property type="gene ID" value="GPLIN_001249000"/>
</dbReference>
<dbReference type="AlphaFoldDB" id="A0A183CHY4"/>
<keyword evidence="1" id="KW-0472">Membrane</keyword>
<keyword evidence="2" id="KW-1185">Reference proteome</keyword>
<evidence type="ECO:0000256" key="1">
    <source>
        <dbReference type="SAM" id="Phobius"/>
    </source>
</evidence>
<evidence type="ECO:0000313" key="2">
    <source>
        <dbReference type="Proteomes" id="UP000050741"/>
    </source>
</evidence>
<name>A0A183CHY4_GLOPA</name>
<feature type="transmembrane region" description="Helical" evidence="1">
    <location>
        <begin position="61"/>
        <end position="81"/>
    </location>
</feature>
<feature type="transmembrane region" description="Helical" evidence="1">
    <location>
        <begin position="113"/>
        <end position="135"/>
    </location>
</feature>
<protein>
    <submittedName>
        <fullName evidence="3">DUF4149 domain-containing protein</fullName>
    </submittedName>
</protein>
<keyword evidence="1" id="KW-0812">Transmembrane</keyword>
<accession>A0A183CHY4</accession>
<reference evidence="2" key="2">
    <citation type="submission" date="2014-05" db="EMBL/GenBank/DDBJ databases">
        <title>The genome and life-stage specific transcriptomes of Globodera pallida elucidate key aspects of plant parasitism by a cyst nematode.</title>
        <authorList>
            <person name="Cotton J.A."/>
            <person name="Lilley C.J."/>
            <person name="Jones L.M."/>
            <person name="Kikuchi T."/>
            <person name="Reid A.J."/>
            <person name="Thorpe P."/>
            <person name="Tsai I.J."/>
            <person name="Beasley H."/>
            <person name="Blok V."/>
            <person name="Cock P.J.A."/>
            <person name="Van den Akker S.E."/>
            <person name="Holroyd N."/>
            <person name="Hunt M."/>
            <person name="Mantelin S."/>
            <person name="Naghra H."/>
            <person name="Pain A."/>
            <person name="Palomares-Rius J.E."/>
            <person name="Zarowiecki M."/>
            <person name="Berriman M."/>
            <person name="Jones J.T."/>
            <person name="Urwin P.E."/>
        </authorList>
    </citation>
    <scope>NUCLEOTIDE SEQUENCE [LARGE SCALE GENOMIC DNA]</scope>
    <source>
        <strain evidence="2">Lindley</strain>
    </source>
</reference>
<dbReference type="Proteomes" id="UP000050741">
    <property type="component" value="Unassembled WGS sequence"/>
</dbReference>
<organism evidence="2 3">
    <name type="scientific">Globodera pallida</name>
    <name type="common">Potato cyst nematode worm</name>
    <name type="synonym">Heterodera pallida</name>
    <dbReference type="NCBI Taxonomy" id="36090"/>
    <lineage>
        <taxon>Eukaryota</taxon>
        <taxon>Metazoa</taxon>
        <taxon>Ecdysozoa</taxon>
        <taxon>Nematoda</taxon>
        <taxon>Chromadorea</taxon>
        <taxon>Rhabditida</taxon>
        <taxon>Tylenchina</taxon>
        <taxon>Tylenchomorpha</taxon>
        <taxon>Tylenchoidea</taxon>
        <taxon>Heteroderidae</taxon>
        <taxon>Heteroderinae</taxon>
        <taxon>Globodera</taxon>
    </lineage>
</organism>
<evidence type="ECO:0000313" key="3">
    <source>
        <dbReference type="WBParaSite" id="GPLIN_001249000"/>
    </source>
</evidence>
<feature type="transmembrane region" description="Helical" evidence="1">
    <location>
        <begin position="172"/>
        <end position="196"/>
    </location>
</feature>